<proteinExistence type="predicted"/>
<dbReference type="EMBL" id="CP036318">
    <property type="protein sequence ID" value="QDV57768.1"/>
    <property type="molecule type" value="Genomic_DNA"/>
</dbReference>
<evidence type="ECO:0000313" key="2">
    <source>
        <dbReference type="Proteomes" id="UP000316770"/>
    </source>
</evidence>
<accession>A0A518IXG7</accession>
<evidence type="ECO:0000313" key="1">
    <source>
        <dbReference type="EMBL" id="QDV57768.1"/>
    </source>
</evidence>
<keyword evidence="2" id="KW-1185">Reference proteome</keyword>
<sequence length="248" mass="28464">MPNPIPKQDAYELEVFSQFVSFADIPIATETIFKREPPEPDILCDHENCGQLGFELVQLVPQTYKHRLGLREIAQNAMQQSYEHMNERQKKQFSEKFRNATIHILLEPSATKGAVHRNTPQLLKELLDISISHEGELEELLSTKVRSTFDFVFVQISDTDSLKFSVGDFGHLDHAMLQSLKNKMCKTYSSGYPIDLLAYVEDASYFPQSIWKEALDSYLKELDNTGPFQRIWLADIPKRCVICTYPSA</sequence>
<name>A0A518IXG7_9BACT</name>
<reference evidence="1 2" key="1">
    <citation type="submission" date="2019-02" db="EMBL/GenBank/DDBJ databases">
        <title>Deep-cultivation of Planctomycetes and their phenomic and genomic characterization uncovers novel biology.</title>
        <authorList>
            <person name="Wiegand S."/>
            <person name="Jogler M."/>
            <person name="Boedeker C."/>
            <person name="Pinto D."/>
            <person name="Vollmers J."/>
            <person name="Rivas-Marin E."/>
            <person name="Kohn T."/>
            <person name="Peeters S.H."/>
            <person name="Heuer A."/>
            <person name="Rast P."/>
            <person name="Oberbeckmann S."/>
            <person name="Bunk B."/>
            <person name="Jeske O."/>
            <person name="Meyerdierks A."/>
            <person name="Storesund J.E."/>
            <person name="Kallscheuer N."/>
            <person name="Luecker S."/>
            <person name="Lage O.M."/>
            <person name="Pohl T."/>
            <person name="Merkel B.J."/>
            <person name="Hornburger P."/>
            <person name="Mueller R.-W."/>
            <person name="Bruemmer F."/>
            <person name="Labrenz M."/>
            <person name="Spormann A.M."/>
            <person name="Op den Camp H."/>
            <person name="Overmann J."/>
            <person name="Amann R."/>
            <person name="Jetten M.S.M."/>
            <person name="Mascher T."/>
            <person name="Medema M.H."/>
            <person name="Devos D.P."/>
            <person name="Kaster A.-K."/>
            <person name="Ovreas L."/>
            <person name="Rohde M."/>
            <person name="Galperin M.Y."/>
            <person name="Jogler C."/>
        </authorList>
    </citation>
    <scope>NUCLEOTIDE SEQUENCE [LARGE SCALE GENOMIC DNA]</scope>
    <source>
        <strain evidence="1 2">Mal33</strain>
    </source>
</reference>
<gene>
    <name evidence="1" type="ORF">Mal33_37820</name>
</gene>
<organism evidence="1 2">
    <name type="scientific">Rosistilla oblonga</name>
    <dbReference type="NCBI Taxonomy" id="2527990"/>
    <lineage>
        <taxon>Bacteria</taxon>
        <taxon>Pseudomonadati</taxon>
        <taxon>Planctomycetota</taxon>
        <taxon>Planctomycetia</taxon>
        <taxon>Pirellulales</taxon>
        <taxon>Pirellulaceae</taxon>
        <taxon>Rosistilla</taxon>
    </lineage>
</organism>
<protein>
    <submittedName>
        <fullName evidence="1">Uncharacterized protein</fullName>
    </submittedName>
</protein>
<dbReference type="Proteomes" id="UP000316770">
    <property type="component" value="Chromosome"/>
</dbReference>
<dbReference type="AlphaFoldDB" id="A0A518IXG7"/>
<dbReference type="RefSeq" id="WP_145287456.1">
    <property type="nucleotide sequence ID" value="NZ_CP036318.1"/>
</dbReference>